<dbReference type="OrthoDB" id="1939300at2759"/>
<dbReference type="EMBL" id="BDDD01003904">
    <property type="protein sequence ID" value="GAV86423.1"/>
    <property type="molecule type" value="Genomic_DNA"/>
</dbReference>
<organism evidence="1 2">
    <name type="scientific">Cephalotus follicularis</name>
    <name type="common">Albany pitcher plant</name>
    <dbReference type="NCBI Taxonomy" id="3775"/>
    <lineage>
        <taxon>Eukaryota</taxon>
        <taxon>Viridiplantae</taxon>
        <taxon>Streptophyta</taxon>
        <taxon>Embryophyta</taxon>
        <taxon>Tracheophyta</taxon>
        <taxon>Spermatophyta</taxon>
        <taxon>Magnoliopsida</taxon>
        <taxon>eudicotyledons</taxon>
        <taxon>Gunneridae</taxon>
        <taxon>Pentapetalae</taxon>
        <taxon>rosids</taxon>
        <taxon>fabids</taxon>
        <taxon>Oxalidales</taxon>
        <taxon>Cephalotaceae</taxon>
        <taxon>Cephalotus</taxon>
    </lineage>
</organism>
<gene>
    <name evidence="1" type="ORF">CFOL_v3_29854</name>
</gene>
<evidence type="ECO:0000313" key="2">
    <source>
        <dbReference type="Proteomes" id="UP000187406"/>
    </source>
</evidence>
<dbReference type="PANTHER" id="PTHR31286:SF180">
    <property type="entry name" value="OS10G0362600 PROTEIN"/>
    <property type="match status" value="1"/>
</dbReference>
<name>A0A1Q3D295_CEPFO</name>
<evidence type="ECO:0000313" key="1">
    <source>
        <dbReference type="EMBL" id="GAV86423.1"/>
    </source>
</evidence>
<accession>A0A1Q3D295</accession>
<protein>
    <submittedName>
        <fullName evidence="1">DUF4283 domain-containing protein</fullName>
    </submittedName>
</protein>
<dbReference type="InParanoid" id="A0A1Q3D295"/>
<dbReference type="PANTHER" id="PTHR31286">
    <property type="entry name" value="GLYCINE-RICH CELL WALL STRUCTURAL PROTEIN 1.8-LIKE"/>
    <property type="match status" value="1"/>
</dbReference>
<reference evidence="2" key="1">
    <citation type="submission" date="2016-04" db="EMBL/GenBank/DDBJ databases">
        <title>Cephalotus genome sequencing.</title>
        <authorList>
            <person name="Fukushima K."/>
            <person name="Hasebe M."/>
            <person name="Fang X."/>
        </authorList>
    </citation>
    <scope>NUCLEOTIDE SEQUENCE [LARGE SCALE GENOMIC DNA]</scope>
    <source>
        <strain evidence="2">cv. St1</strain>
    </source>
</reference>
<dbReference type="Proteomes" id="UP000187406">
    <property type="component" value="Unassembled WGS sequence"/>
</dbReference>
<sequence length="116" mass="13109">MSRGEINLVPIWVKLHRLPIDLWTGEGIGCVAGSLGEPLYLDIATEATMRLAYARVCVEMPVFGTFPEAIKFCRPEGKIVEVVVEYTWKPNVCHACRSIEYSRANFPRGKEQVVRK</sequence>
<proteinExistence type="predicted"/>
<dbReference type="AlphaFoldDB" id="A0A1Q3D295"/>
<comment type="caution">
    <text evidence="1">The sequence shown here is derived from an EMBL/GenBank/DDBJ whole genome shotgun (WGS) entry which is preliminary data.</text>
</comment>
<keyword evidence="2" id="KW-1185">Reference proteome</keyword>
<dbReference type="InterPro" id="IPR040256">
    <property type="entry name" value="At4g02000-like"/>
</dbReference>